<reference evidence="4 5" key="1">
    <citation type="submission" date="2020-02" db="EMBL/GenBank/DDBJ databases">
        <title>Geodermatophilus sabuli CPCC 205279 I12A-02694.</title>
        <authorList>
            <person name="Jiang Z."/>
        </authorList>
    </citation>
    <scope>NUCLEOTIDE SEQUENCE [LARGE SCALE GENOMIC DNA]</scope>
    <source>
        <strain evidence="4 5">I12A-02694</strain>
    </source>
</reference>
<comment type="caution">
    <text evidence="4">The sequence shown here is derived from an EMBL/GenBank/DDBJ whole genome shotgun (WGS) entry which is preliminary data.</text>
</comment>
<evidence type="ECO:0000313" key="5">
    <source>
        <dbReference type="Proteomes" id="UP000470246"/>
    </source>
</evidence>
<feature type="domain" description="Butirosin biosynthesis protein H N-terminal" evidence="2">
    <location>
        <begin position="47"/>
        <end position="185"/>
    </location>
</feature>
<feature type="region of interest" description="Disordered" evidence="1">
    <location>
        <begin position="20"/>
        <end position="46"/>
    </location>
</feature>
<feature type="domain" description="DUF4872" evidence="3">
    <location>
        <begin position="304"/>
        <end position="346"/>
    </location>
</feature>
<dbReference type="AlphaFoldDB" id="A0A7K3W201"/>
<gene>
    <name evidence="4" type="ORF">GCU56_08640</name>
</gene>
<dbReference type="InterPro" id="IPR032369">
    <property type="entry name" value="DUF4872"/>
</dbReference>
<dbReference type="InterPro" id="IPR026935">
    <property type="entry name" value="BtrH_N"/>
</dbReference>
<evidence type="ECO:0000313" key="4">
    <source>
        <dbReference type="EMBL" id="NEK57937.1"/>
    </source>
</evidence>
<dbReference type="Proteomes" id="UP000470246">
    <property type="component" value="Unassembled WGS sequence"/>
</dbReference>
<dbReference type="Pfam" id="PF16169">
    <property type="entry name" value="DUF4872"/>
    <property type="match status" value="1"/>
</dbReference>
<name>A0A7K3W201_9ACTN</name>
<protein>
    <submittedName>
        <fullName evidence="4">BtrH N-terminal domain-containing protein</fullName>
    </submittedName>
</protein>
<dbReference type="RefSeq" id="WP_163481135.1">
    <property type="nucleotide sequence ID" value="NZ_JAAGWF010000008.1"/>
</dbReference>
<dbReference type="EMBL" id="JAAGWF010000008">
    <property type="protein sequence ID" value="NEK57937.1"/>
    <property type="molecule type" value="Genomic_DNA"/>
</dbReference>
<organism evidence="4 5">
    <name type="scientific">Geodermatophilus sabuli</name>
    <dbReference type="NCBI Taxonomy" id="1564158"/>
    <lineage>
        <taxon>Bacteria</taxon>
        <taxon>Bacillati</taxon>
        <taxon>Actinomycetota</taxon>
        <taxon>Actinomycetes</taxon>
        <taxon>Geodermatophilales</taxon>
        <taxon>Geodermatophilaceae</taxon>
        <taxon>Geodermatophilus</taxon>
    </lineage>
</organism>
<evidence type="ECO:0000259" key="2">
    <source>
        <dbReference type="Pfam" id="PF14399"/>
    </source>
</evidence>
<evidence type="ECO:0000256" key="1">
    <source>
        <dbReference type="SAM" id="MobiDB-lite"/>
    </source>
</evidence>
<accession>A0A7K3W201</accession>
<proteinExistence type="predicted"/>
<keyword evidence="5" id="KW-1185">Reference proteome</keyword>
<sequence>MTAHKHLKAAVRARMARTGERYTTARRNLSPADAGDHPVTGGGRHHDSGLLTNALRAAGVTAAHDGRPLAEPVVAGLAGGIGFMYFSFDYADALPTMTIVPRIHPRPFLAGALERAGVAHRVLQTGSAAKAARDLDAALDAGRTAICTVDRAGLGYQVWADSLEGAEPHEVGVLGRRDGVVLLDDECLAPTPVDAAAFAAARAAHRASRHRMLVVEPPAAPVDVVPGIRAALAVTVHDLTGDVMPNAFAGAFGLRGLAKWADAVADRRGRSGWARRFASGPSFGTAMRRLHDCLTTDLSSPGAMRPLYADFLDTAAGLLDEPALAEAAARYAAAGQLWAGIAEEAVSGPLAPYRALVERRLELLLDQGSAATDQLRQLAAEARRLTDGLELAEADRLAQLDRLAAQAAEVLAVEREACTTLQGVVGR</sequence>
<evidence type="ECO:0000259" key="3">
    <source>
        <dbReference type="Pfam" id="PF16169"/>
    </source>
</evidence>
<dbReference type="Pfam" id="PF14399">
    <property type="entry name" value="BtrH_N"/>
    <property type="match status" value="1"/>
</dbReference>